<sequence length="148" mass="15666">MVAFAAAILSASYLVVLAVPQVGAGLASTNSTRLPPAQAGARAQNGTSLAQPAPPRPCSFADPALNPRKGDTQCPCAKNTPGFVTEPALYTAGCMDDYLTPVGRGARRRRRRRVKQRKDPERAAVKFVLTVADACQMEDGLGIGWPRC</sequence>
<reference evidence="4" key="1">
    <citation type="journal article" date="2014" name="Proc. Natl. Acad. Sci. U.S.A.">
        <title>Extensive sampling of basidiomycete genomes demonstrates inadequacy of the white-rot/brown-rot paradigm for wood decay fungi.</title>
        <authorList>
            <person name="Riley R."/>
            <person name="Salamov A.A."/>
            <person name="Brown D.W."/>
            <person name="Nagy L.G."/>
            <person name="Floudas D."/>
            <person name="Held B.W."/>
            <person name="Levasseur A."/>
            <person name="Lombard V."/>
            <person name="Morin E."/>
            <person name="Otillar R."/>
            <person name="Lindquist E.A."/>
            <person name="Sun H."/>
            <person name="LaButti K.M."/>
            <person name="Schmutz J."/>
            <person name="Jabbour D."/>
            <person name="Luo H."/>
            <person name="Baker S.E."/>
            <person name="Pisabarro A.G."/>
            <person name="Walton J.D."/>
            <person name="Blanchette R.A."/>
            <person name="Henrissat B."/>
            <person name="Martin F."/>
            <person name="Cullen D."/>
            <person name="Hibbett D.S."/>
            <person name="Grigoriev I.V."/>
        </authorList>
    </citation>
    <scope>NUCLEOTIDE SEQUENCE [LARGE SCALE GENOMIC DNA]</scope>
    <source>
        <strain evidence="4">PC15</strain>
    </source>
</reference>
<name>A0A067N8Y9_PLEO1</name>
<dbReference type="VEuPathDB" id="FungiDB:PLEOSDRAFT_1078594"/>
<evidence type="ECO:0000313" key="4">
    <source>
        <dbReference type="Proteomes" id="UP000027073"/>
    </source>
</evidence>
<gene>
    <name evidence="3" type="ORF">PLEOSDRAFT_1078594</name>
</gene>
<dbReference type="HOGENOM" id="CLU_1759586_0_0_1"/>
<evidence type="ECO:0000256" key="1">
    <source>
        <dbReference type="SAM" id="MobiDB-lite"/>
    </source>
</evidence>
<dbReference type="Proteomes" id="UP000027073">
    <property type="component" value="Unassembled WGS sequence"/>
</dbReference>
<protein>
    <submittedName>
        <fullName evidence="3">Uncharacterized protein</fullName>
    </submittedName>
</protein>
<evidence type="ECO:0000256" key="2">
    <source>
        <dbReference type="SAM" id="SignalP"/>
    </source>
</evidence>
<organism evidence="3 4">
    <name type="scientific">Pleurotus ostreatus (strain PC15)</name>
    <name type="common">Oyster mushroom</name>
    <dbReference type="NCBI Taxonomy" id="1137138"/>
    <lineage>
        <taxon>Eukaryota</taxon>
        <taxon>Fungi</taxon>
        <taxon>Dikarya</taxon>
        <taxon>Basidiomycota</taxon>
        <taxon>Agaricomycotina</taxon>
        <taxon>Agaricomycetes</taxon>
        <taxon>Agaricomycetidae</taxon>
        <taxon>Agaricales</taxon>
        <taxon>Pleurotineae</taxon>
        <taxon>Pleurotaceae</taxon>
        <taxon>Pleurotus</taxon>
    </lineage>
</organism>
<dbReference type="InParanoid" id="A0A067N8Y9"/>
<accession>A0A067N8Y9</accession>
<feature type="signal peptide" evidence="2">
    <location>
        <begin position="1"/>
        <end position="18"/>
    </location>
</feature>
<feature type="region of interest" description="Disordered" evidence="1">
    <location>
        <begin position="34"/>
        <end position="56"/>
    </location>
</feature>
<proteinExistence type="predicted"/>
<dbReference type="EMBL" id="KL198011">
    <property type="protein sequence ID" value="KDQ24493.1"/>
    <property type="molecule type" value="Genomic_DNA"/>
</dbReference>
<dbReference type="AlphaFoldDB" id="A0A067N8Y9"/>
<feature type="chain" id="PRO_5001646373" evidence="2">
    <location>
        <begin position="19"/>
        <end position="148"/>
    </location>
</feature>
<keyword evidence="2" id="KW-0732">Signal</keyword>
<dbReference type="OrthoDB" id="10350265at2759"/>
<evidence type="ECO:0000313" key="3">
    <source>
        <dbReference type="EMBL" id="KDQ24493.1"/>
    </source>
</evidence>